<dbReference type="Gene3D" id="1.10.510.10">
    <property type="entry name" value="Transferase(Phosphotransferase) domain 1"/>
    <property type="match status" value="1"/>
</dbReference>
<dbReference type="PROSITE" id="PS50011">
    <property type="entry name" value="PROTEIN_KINASE_DOM"/>
    <property type="match status" value="1"/>
</dbReference>
<name>A0A077ZSC6_STYLE</name>
<dbReference type="PROSITE" id="PS00107">
    <property type="entry name" value="PROTEIN_KINASE_ATP"/>
    <property type="match status" value="1"/>
</dbReference>
<feature type="compositionally biased region" description="Low complexity" evidence="5">
    <location>
        <begin position="90"/>
        <end position="103"/>
    </location>
</feature>
<feature type="region of interest" description="Disordered" evidence="5">
    <location>
        <begin position="866"/>
        <end position="927"/>
    </location>
</feature>
<feature type="domain" description="Protein kinase" evidence="6">
    <location>
        <begin position="1567"/>
        <end position="1828"/>
    </location>
</feature>
<evidence type="ECO:0000256" key="3">
    <source>
        <dbReference type="ARBA" id="ARBA00022840"/>
    </source>
</evidence>
<dbReference type="EMBL" id="CCKQ01001335">
    <property type="protein sequence ID" value="CDW72434.1"/>
    <property type="molecule type" value="Genomic_DNA"/>
</dbReference>
<dbReference type="GO" id="GO:0004674">
    <property type="term" value="F:protein serine/threonine kinase activity"/>
    <property type="evidence" value="ECO:0007669"/>
    <property type="project" value="TreeGrafter"/>
</dbReference>
<evidence type="ECO:0000256" key="1">
    <source>
        <dbReference type="ARBA" id="ARBA00011245"/>
    </source>
</evidence>
<feature type="region of interest" description="Disordered" evidence="5">
    <location>
        <begin position="1033"/>
        <end position="1113"/>
    </location>
</feature>
<feature type="compositionally biased region" description="Polar residues" evidence="5">
    <location>
        <begin position="70"/>
        <end position="85"/>
    </location>
</feature>
<dbReference type="SUPFAM" id="SSF56112">
    <property type="entry name" value="Protein kinase-like (PK-like)"/>
    <property type="match status" value="1"/>
</dbReference>
<organism evidence="7 8">
    <name type="scientific">Stylonychia lemnae</name>
    <name type="common">Ciliate</name>
    <dbReference type="NCBI Taxonomy" id="5949"/>
    <lineage>
        <taxon>Eukaryota</taxon>
        <taxon>Sar</taxon>
        <taxon>Alveolata</taxon>
        <taxon>Ciliophora</taxon>
        <taxon>Intramacronucleata</taxon>
        <taxon>Spirotrichea</taxon>
        <taxon>Stichotrichia</taxon>
        <taxon>Sporadotrichida</taxon>
        <taxon>Oxytrichidae</taxon>
        <taxon>Stylonychinae</taxon>
        <taxon>Stylonychia</taxon>
    </lineage>
</organism>
<protein>
    <submittedName>
        <fullName evidence="7">Protein kinase domain containing protein</fullName>
    </submittedName>
</protein>
<feature type="compositionally biased region" description="Low complexity" evidence="5">
    <location>
        <begin position="802"/>
        <end position="819"/>
    </location>
</feature>
<dbReference type="GO" id="GO:0005737">
    <property type="term" value="C:cytoplasm"/>
    <property type="evidence" value="ECO:0007669"/>
    <property type="project" value="TreeGrafter"/>
</dbReference>
<sequence length="2140" mass="242440">MQIIKNKQQQQQTQQNQRKASNNQAKASSNGYQSAKDSNQGSQTLQKFKENQSEVQDQLNQLMHKYTSIPQKSMKSESNAPSTGHNSDKNSFQNINTNSNNNHLNHHITQQQTIGNQAKHVKNNKSQRAQHFSQIEKPNDLHLRMSCFGIPQETEAEDYDNLEQFANDYFYEENDIPLPLTFHNQAQQQILSNQKQGSGLSNYKSNDVNSYIQPQLSKSPNPILVNSNMISTPTSIIDVKSSQPNPMQILNQFNLQQNHRNPTQPLSLGYLSHHIQNFDTQPLLRDKKKSISTATSNSTNGTFTNLTGSNQNHKRQSGFNGMSEKVQNQKGDTNSQQNSSKEPHKKSQSLYNKKIVDIITGLQQSLGVIANNVQNSFNHEDIQSKQQQQKTLLESALLAQKLAQMTQGFRKESAHDKKSQEVNGLTNNIGTFNMKTGKISDANNTKRKSMKIQSNLSGRGSLNVVQKHKAGFKTLEDAQQDGKKQSNNSNRMSIDFQQPMRKMQSKVVHQRNRSDLQNPRKNLVQAVILSANQIVASGNHTKQNTLLTCSNSSIEGNPLNSQHHINQIVQDDLILTQQTANHGLPSSAKSLNRINQAINKQAIIQSCSNATKSSKKSEICGSIDNTTMSDAIFAKYKSAMTGPQSSGQQSMVANTMEIPRQSLGQLPQFHRSNTNQFSSNERLSEANNQHKTTKLVISNGDSLDNYEVKLKSAASSPTLHGSQNQIPISTNQIKRKYHQQSQSNTVFDFGINQNKINQMGQGSGLVIPASTIIQPDKVKPVNNTKKKNLIVGGGSKKDNAANSKSEQNTNSNSNNNTGTNHKRSTSDGSSLTKMFHFKQQMLINKIFQQQNSKENIIPSTAVAAVQNTQHQKTKGSDVNGTQSKKQRASMSKNHHPQDQQQQQKGAKKSKVQVISSLSSKRLSNEENQENMINNINLHSPRTQQQQLKNLGKMIPTKLITNAPEFDVKISQDMKAFLQKFKDKTNVVNPLGLSSGAVQYDSQQQKQLLIQAITQQQNQALLKQSLDDVSYMTQKTSNKQSDQNYGLSKQNTNTQKLQDSTSYHQNENTQNKRQSMQQQQQLSSKNSNKMGQSHKRAKSDAQKQFYSQQNQQQRAQNIIIQANQASSNHPQGKQQKMFFLNLNQQQQQLCKEDYGQVMTSQQMQQQQQQQHQQLQQLQGQNTKNNYENYQLIYGNSQQNNFIYSARASPSSKINYYNFDESQRNIGSTITKPFLPTARSETSAKQTKNAMSNQTTQKKNTYHQNANNNFIANQQLQQTANANHNRLIESVNTKLVYNDQNLDQLFLGGGNKYLGGSAVNILQSQQFNKLASILYGDGNNANNNLITYSNPNKNNHANNNNEVLYSTLDDNESLIFNSNHLNMNFNNNSNSNNMFGQADLSLQIINKKLIGSDKSLRNLEMQSHNQSPKMKVMPTPKLVQPGGVQISNFNQYEDIQFQNQQVSTIQSQQQAYSTYQHQTYEMNQLNAKQNNLDRMIQNQAALASNYNTNPNPNKCEFDGNQFQTFESNLTTHTMNNMTPRARDKHRLVKQIKLSFNKLKEPIKTSSDFYRIGKMLGKGAFGRVNLAIHKLCNHLVAVKSINKQFLSEDENSKKKMMQEVLILQKTRHDNLVRLYDSFETNKHIVFVMELCAGGDLLNYVRKRRKLKENIAKYVFKQVVDGLHYCHSKGIVHRDMKLDNLLFDEQGVVKICDFGVSKLLSSSQEIMTEQCGTPAYIAPEILKDKGYKGFGVDIWSLGVCLYAMLFGTVPFKANNMSELHQLILKAKYSMKEELKPGELPLSEDVKSLLKSLLEPSPDKRITIEGIQQHQWLLEISDQQDIEIFTQQELETIRKDFTYQDMSRYQRNKLLKMKIEKQNQENGGANGCGAGGIVTTEENLFTEHALDSTQNVLMRNCTTKSVILAPFNSTRTHLVREDLEGEELEENLDDSRANIPPLEIDQAMMADKRVIKYAPRVKDINRQYEMNNNCELDNGVYNKFVKQSTNGEDKSENDQDKSENSLVTSMNGEGDLLGGRQNEYVAPLVSQNSDEEVEAELIKRNQAQCKSELQQMQTFLQKQKTEFKQVPDEPILIDYEVVERVEVFGYPRQFIIDSIEKYDMNDAATNYYLLDKEKQQIEDFQGYLQ</sequence>
<feature type="compositionally biased region" description="Polar residues" evidence="5">
    <location>
        <begin position="866"/>
        <end position="891"/>
    </location>
</feature>
<evidence type="ECO:0000256" key="2">
    <source>
        <dbReference type="ARBA" id="ARBA00022741"/>
    </source>
</evidence>
<reference evidence="7 8" key="1">
    <citation type="submission" date="2014-06" db="EMBL/GenBank/DDBJ databases">
        <authorList>
            <person name="Swart Estienne"/>
        </authorList>
    </citation>
    <scope>NUCLEOTIDE SEQUENCE [LARGE SCALE GENOMIC DNA]</scope>
    <source>
        <strain evidence="7 8">130c</strain>
    </source>
</reference>
<feature type="compositionally biased region" description="Polar residues" evidence="5">
    <location>
        <begin position="291"/>
        <end position="340"/>
    </location>
</feature>
<dbReference type="PROSITE" id="PS00108">
    <property type="entry name" value="PROTEIN_KINASE_ST"/>
    <property type="match status" value="1"/>
</dbReference>
<keyword evidence="8" id="KW-1185">Reference proteome</keyword>
<evidence type="ECO:0000259" key="6">
    <source>
        <dbReference type="PROSITE" id="PS50011"/>
    </source>
</evidence>
<dbReference type="OrthoDB" id="371216at2759"/>
<feature type="region of interest" description="Disordered" evidence="5">
    <location>
        <begin position="1235"/>
        <end position="1254"/>
    </location>
</feature>
<keyword evidence="2 4" id="KW-0547">Nucleotide-binding</keyword>
<dbReference type="PANTHER" id="PTHR24346">
    <property type="entry name" value="MAP/MICROTUBULE AFFINITY-REGULATING KINASE"/>
    <property type="match status" value="1"/>
</dbReference>
<dbReference type="PANTHER" id="PTHR24346:SF30">
    <property type="entry name" value="MATERNAL EMBRYONIC LEUCINE ZIPPER KINASE"/>
    <property type="match status" value="1"/>
</dbReference>
<dbReference type="GO" id="GO:0035556">
    <property type="term" value="P:intracellular signal transduction"/>
    <property type="evidence" value="ECO:0007669"/>
    <property type="project" value="TreeGrafter"/>
</dbReference>
<dbReference type="SMART" id="SM00220">
    <property type="entry name" value="S_TKc"/>
    <property type="match status" value="1"/>
</dbReference>
<proteinExistence type="predicted"/>
<evidence type="ECO:0000313" key="7">
    <source>
        <dbReference type="EMBL" id="CDW72434.1"/>
    </source>
</evidence>
<feature type="compositionally biased region" description="Low complexity" evidence="5">
    <location>
        <begin position="1067"/>
        <end position="1088"/>
    </location>
</feature>
<feature type="compositionally biased region" description="Polar residues" evidence="5">
    <location>
        <begin position="1033"/>
        <end position="1066"/>
    </location>
</feature>
<dbReference type="CDD" id="cd14003">
    <property type="entry name" value="STKc_AMPK-like"/>
    <property type="match status" value="1"/>
</dbReference>
<evidence type="ECO:0000313" key="8">
    <source>
        <dbReference type="Proteomes" id="UP000039865"/>
    </source>
</evidence>
<dbReference type="Pfam" id="PF00069">
    <property type="entry name" value="Pkinase"/>
    <property type="match status" value="1"/>
</dbReference>
<dbReference type="FunFam" id="3.30.200.20:FF:000042">
    <property type="entry name" value="Aurora kinase A"/>
    <property type="match status" value="1"/>
</dbReference>
<feature type="region of interest" description="Disordered" evidence="5">
    <location>
        <begin position="1"/>
        <end position="55"/>
    </location>
</feature>
<comment type="subunit">
    <text evidence="1">Monomer.</text>
</comment>
<feature type="region of interest" description="Disordered" evidence="5">
    <location>
        <begin position="778"/>
        <end position="829"/>
    </location>
</feature>
<dbReference type="FunFam" id="1.10.510.10:FF:000571">
    <property type="entry name" value="Maternal embryonic leucine zipper kinase"/>
    <property type="match status" value="1"/>
</dbReference>
<evidence type="ECO:0000256" key="4">
    <source>
        <dbReference type="PROSITE-ProRule" id="PRU10141"/>
    </source>
</evidence>
<dbReference type="Proteomes" id="UP000039865">
    <property type="component" value="Unassembled WGS sequence"/>
</dbReference>
<dbReference type="InterPro" id="IPR017441">
    <property type="entry name" value="Protein_kinase_ATP_BS"/>
</dbReference>
<feature type="region of interest" description="Disordered" evidence="5">
    <location>
        <begin position="281"/>
        <end position="349"/>
    </location>
</feature>
<dbReference type="InterPro" id="IPR008271">
    <property type="entry name" value="Ser/Thr_kinase_AS"/>
</dbReference>
<feature type="region of interest" description="Disordered" evidence="5">
    <location>
        <begin position="70"/>
        <end position="103"/>
    </location>
</feature>
<dbReference type="InterPro" id="IPR000719">
    <property type="entry name" value="Prot_kinase_dom"/>
</dbReference>
<keyword evidence="7" id="KW-0808">Transferase</keyword>
<keyword evidence="3 4" id="KW-0067">ATP-binding</keyword>
<evidence type="ECO:0000256" key="5">
    <source>
        <dbReference type="SAM" id="MobiDB-lite"/>
    </source>
</evidence>
<dbReference type="InterPro" id="IPR011009">
    <property type="entry name" value="Kinase-like_dom_sf"/>
</dbReference>
<feature type="compositionally biased region" description="Polar residues" evidence="5">
    <location>
        <begin position="18"/>
        <end position="46"/>
    </location>
</feature>
<accession>A0A077ZSC6</accession>
<gene>
    <name evidence="7" type="primary">Contig4988.g5341</name>
    <name evidence="7" type="ORF">STYLEM_1394</name>
</gene>
<feature type="compositionally biased region" description="Polar residues" evidence="5">
    <location>
        <begin position="1237"/>
        <end position="1254"/>
    </location>
</feature>
<dbReference type="CDD" id="cd14335">
    <property type="entry name" value="UBA_SnRK1_plant"/>
    <property type="match status" value="1"/>
</dbReference>
<dbReference type="OMA" id="AQIANDY"/>
<dbReference type="InParanoid" id="A0A077ZSC6"/>
<feature type="compositionally biased region" description="Low complexity" evidence="5">
    <location>
        <begin position="1"/>
        <end position="17"/>
    </location>
</feature>
<feature type="binding site" evidence="4">
    <location>
        <position position="1596"/>
    </location>
    <ligand>
        <name>ATP</name>
        <dbReference type="ChEBI" id="CHEBI:30616"/>
    </ligand>
</feature>
<dbReference type="GO" id="GO:0005524">
    <property type="term" value="F:ATP binding"/>
    <property type="evidence" value="ECO:0007669"/>
    <property type="project" value="UniProtKB-UniRule"/>
</dbReference>
<keyword evidence="7" id="KW-0418">Kinase</keyword>